<reference evidence="1" key="1">
    <citation type="journal article" date="2012" name="J. Bacteriol.">
        <title>Complete genome sequence of the broad-host-range strain Sinorhizobium fredii USDA257.</title>
        <authorList>
            <person name="Schuldes J."/>
            <person name="Rodriguez Orbegoso M."/>
            <person name="Schmeisser C."/>
            <person name="Krishnan H.B."/>
            <person name="Daniel R."/>
            <person name="Streit W.R."/>
        </authorList>
    </citation>
    <scope>NUCLEOTIDE SEQUENCE [LARGE SCALE GENOMIC DNA]</scope>
    <source>
        <strain evidence="1">USDA 257</strain>
        <plasmid evidence="1">pUSDA257</plasmid>
    </source>
</reference>
<keyword evidence="1" id="KW-0614">Plasmid</keyword>
<geneLocation type="plasmid" evidence="2">
    <name>pUSDA257 fragment 1</name>
</geneLocation>
<dbReference type="HOGENOM" id="CLU_3296580_0_0_5"/>
<sequence length="40" mass="4521">MHPQCFANGHCSRVMEEEVSRGDSTELSDAVRAAWVIMRN</sequence>
<organism evidence="1">
    <name type="scientific">Sinorhizobium fredii (strain USDA 257)</name>
    <dbReference type="NCBI Taxonomy" id="1185652"/>
    <lineage>
        <taxon>Bacteria</taxon>
        <taxon>Pseudomonadati</taxon>
        <taxon>Pseudomonadota</taxon>
        <taxon>Alphaproteobacteria</taxon>
        <taxon>Hyphomicrobiales</taxon>
        <taxon>Rhizobiaceae</taxon>
        <taxon>Sinorhizobium/Ensifer group</taxon>
        <taxon>Sinorhizobium</taxon>
    </lineage>
</organism>
<evidence type="ECO:0000313" key="1">
    <source>
        <dbReference type="EMBL" id="AFL54804.1"/>
    </source>
</evidence>
<dbReference type="EMBL" id="CP003564">
    <property type="protein sequence ID" value="AFL54804.1"/>
    <property type="molecule type" value="Genomic_DNA"/>
</dbReference>
<protein>
    <submittedName>
        <fullName evidence="1">Uncharacterized protein</fullName>
    </submittedName>
</protein>
<evidence type="ECO:0000313" key="2">
    <source>
        <dbReference type="Proteomes" id="UP000006180"/>
    </source>
</evidence>
<name>I3XFZ8_SINF2</name>
<dbReference type="AlphaFoldDB" id="I3XFZ8"/>
<accession>I3XFZ8</accession>
<gene>
    <name evidence="1" type="ORF">USDA257_p00860</name>
</gene>
<proteinExistence type="predicted"/>